<dbReference type="RefSeq" id="WP_139026643.1">
    <property type="nucleotide sequence ID" value="NZ_JANKHQ010000007.1"/>
</dbReference>
<keyword evidence="1" id="KW-0812">Transmembrane</keyword>
<dbReference type="AlphaFoldDB" id="A0AAX2UMP9"/>
<evidence type="ECO:0000256" key="1">
    <source>
        <dbReference type="SAM" id="Phobius"/>
    </source>
</evidence>
<dbReference type="EMBL" id="VDBS01000013">
    <property type="protein sequence ID" value="TNB58771.1"/>
    <property type="molecule type" value="Genomic_DNA"/>
</dbReference>
<protein>
    <submittedName>
        <fullName evidence="2">Uncharacterized protein</fullName>
    </submittedName>
</protein>
<dbReference type="EMBL" id="VRMA01000039">
    <property type="protein sequence ID" value="TXK57556.1"/>
    <property type="molecule type" value="Genomic_DNA"/>
</dbReference>
<accession>A0AAX2UMP9</accession>
<feature type="transmembrane region" description="Helical" evidence="1">
    <location>
        <begin position="29"/>
        <end position="47"/>
    </location>
</feature>
<feature type="transmembrane region" description="Helical" evidence="1">
    <location>
        <begin position="53"/>
        <end position="74"/>
    </location>
</feature>
<evidence type="ECO:0000313" key="4">
    <source>
        <dbReference type="Proteomes" id="UP000306813"/>
    </source>
</evidence>
<organism evidence="2 4">
    <name type="scientific">Campylobacter helveticus</name>
    <dbReference type="NCBI Taxonomy" id="28898"/>
    <lineage>
        <taxon>Bacteria</taxon>
        <taxon>Pseudomonadati</taxon>
        <taxon>Campylobacterota</taxon>
        <taxon>Epsilonproteobacteria</taxon>
        <taxon>Campylobacterales</taxon>
        <taxon>Campylobacteraceae</taxon>
        <taxon>Campylobacter</taxon>
    </lineage>
</organism>
<dbReference type="Proteomes" id="UP000321317">
    <property type="component" value="Unassembled WGS sequence"/>
</dbReference>
<gene>
    <name evidence="2" type="ORF">FDW42_01215</name>
    <name evidence="3" type="ORF">FVD16_04860</name>
</gene>
<comment type="caution">
    <text evidence="2">The sequence shown here is derived from an EMBL/GenBank/DDBJ whole genome shotgun (WGS) entry which is preliminary data.</text>
</comment>
<keyword evidence="1" id="KW-1133">Transmembrane helix</keyword>
<evidence type="ECO:0000313" key="5">
    <source>
        <dbReference type="Proteomes" id="UP000321317"/>
    </source>
</evidence>
<evidence type="ECO:0000313" key="3">
    <source>
        <dbReference type="EMBL" id="TXK57556.1"/>
    </source>
</evidence>
<keyword evidence="1" id="KW-0472">Membrane</keyword>
<name>A0AAX2UMP9_9BACT</name>
<proteinExistence type="predicted"/>
<dbReference type="Proteomes" id="UP000306813">
    <property type="component" value="Unassembled WGS sequence"/>
</dbReference>
<evidence type="ECO:0000313" key="2">
    <source>
        <dbReference type="EMBL" id="TNB58771.1"/>
    </source>
</evidence>
<reference evidence="3 5" key="2">
    <citation type="submission" date="2019-08" db="EMBL/GenBank/DDBJ databases">
        <title>Rapid identification of Enteric Bacteria from Whole Genome Sequences (WGS) using Average Nucleotide Identity (ANI).</title>
        <authorList>
            <person name="Lane C."/>
        </authorList>
    </citation>
    <scope>NUCLEOTIDE SEQUENCE [LARGE SCALE GENOMIC DNA]</scope>
    <source>
        <strain evidence="3 5">D4984</strain>
    </source>
</reference>
<sequence>MNTVTQNETLQLNKLSDKTQTKKFTKKRIVFASLFVLILANIGVLFISDNSLFNKTLIGLIATTCILHYVLMWINTLKSLKEESSKARYKNVLVGVLKLPYTTIKFTFKAIKKIISKTFSFGFDLADSCVDEMVESSRHKHMYDPSFIAADGIGRLSSFYIDSDGTYRVLGTGKILY</sequence>
<reference evidence="2 4" key="1">
    <citation type="submission" date="2019-05" db="EMBL/GenBank/DDBJ databases">
        <title>Draft genomes of eight strains of Campylobacter helveticus isolated from cats and a dog in New Zealand.</title>
        <authorList>
            <person name="Bojanic K."/>
            <person name="Midwinter A.C."/>
            <person name="Biggs P.J."/>
            <person name="Acke E."/>
            <person name="Cornelius A.J."/>
            <person name="Marshall J.C."/>
        </authorList>
    </citation>
    <scope>NUCLEOTIDE SEQUENCE [LARGE SCALE GENOMIC DNA]</scope>
    <source>
        <strain evidence="2 4">ACP123b</strain>
    </source>
</reference>
<keyword evidence="5" id="KW-1185">Reference proteome</keyword>